<dbReference type="InterPro" id="IPR007512">
    <property type="entry name" value="Mic10"/>
</dbReference>
<evidence type="ECO:0000313" key="9">
    <source>
        <dbReference type="EMBL" id="KAF7836420.1"/>
    </source>
</evidence>
<dbReference type="PANTHER" id="PTHR21304:SF0">
    <property type="entry name" value="MICOS COMPLEX SUBUNIT MIC10"/>
    <property type="match status" value="1"/>
</dbReference>
<keyword evidence="7" id="KW-0496">Mitochondrion</keyword>
<evidence type="ECO:0000256" key="3">
    <source>
        <dbReference type="ARBA" id="ARBA00006792"/>
    </source>
</evidence>
<keyword evidence="6" id="KW-1133">Transmembrane helix</keyword>
<dbReference type="Pfam" id="PF04418">
    <property type="entry name" value="DUF543"/>
    <property type="match status" value="1"/>
</dbReference>
<proteinExistence type="inferred from homology"/>
<dbReference type="GO" id="GO:0061617">
    <property type="term" value="C:MICOS complex"/>
    <property type="evidence" value="ECO:0007669"/>
    <property type="project" value="InterPro"/>
</dbReference>
<protein>
    <submittedName>
        <fullName evidence="9">MICOS complex subunit Mic10</fullName>
    </submittedName>
</protein>
<comment type="function">
    <text evidence="1">Component of the MICOS complex, a large protein complex of the mitochondrial inner membrane that plays crucial roles in the maintenance of crista junctions, inner membrane architecture, and formation of contact sites to the outer membrane.</text>
</comment>
<evidence type="ECO:0000256" key="6">
    <source>
        <dbReference type="ARBA" id="ARBA00022989"/>
    </source>
</evidence>
<keyword evidence="10" id="KW-1185">Reference proteome</keyword>
<comment type="subcellular location">
    <subcellularLocation>
        <location evidence="2">Mitochondrion inner membrane</location>
        <topology evidence="2">Single-pass membrane protein</topology>
    </subcellularLocation>
</comment>
<gene>
    <name evidence="9" type="ORF">G2W53_011279</name>
</gene>
<evidence type="ECO:0000256" key="4">
    <source>
        <dbReference type="ARBA" id="ARBA00022692"/>
    </source>
</evidence>
<reference evidence="9" key="1">
    <citation type="submission" date="2020-09" db="EMBL/GenBank/DDBJ databases">
        <title>Genome-Enabled Discovery of Anthraquinone Biosynthesis in Senna tora.</title>
        <authorList>
            <person name="Kang S.-H."/>
            <person name="Pandey R.P."/>
            <person name="Lee C.-M."/>
            <person name="Sim J.-S."/>
            <person name="Jeong J.-T."/>
            <person name="Choi B.-S."/>
            <person name="Jung M."/>
            <person name="Ginzburg D."/>
            <person name="Zhao K."/>
            <person name="Won S.Y."/>
            <person name="Oh T.-J."/>
            <person name="Yu Y."/>
            <person name="Kim N.-H."/>
            <person name="Lee O.R."/>
            <person name="Lee T.-H."/>
            <person name="Bashyal P."/>
            <person name="Kim T.-S."/>
            <person name="Lee W.-H."/>
            <person name="Kawkins C."/>
            <person name="Kim C.-K."/>
            <person name="Kim J.S."/>
            <person name="Ahn B.O."/>
            <person name="Rhee S.Y."/>
            <person name="Sohng J.K."/>
        </authorList>
    </citation>
    <scope>NUCLEOTIDE SEQUENCE</scope>
    <source>
        <tissue evidence="9">Leaf</tissue>
    </source>
</reference>
<keyword evidence="5" id="KW-0999">Mitochondrion inner membrane</keyword>
<evidence type="ECO:0000256" key="5">
    <source>
        <dbReference type="ARBA" id="ARBA00022792"/>
    </source>
</evidence>
<dbReference type="OrthoDB" id="1916310at2759"/>
<evidence type="ECO:0000256" key="2">
    <source>
        <dbReference type="ARBA" id="ARBA00004434"/>
    </source>
</evidence>
<dbReference type="AlphaFoldDB" id="A0A834X0Y7"/>
<dbReference type="EMBL" id="JAAIUW010000004">
    <property type="protein sequence ID" value="KAF7836420.1"/>
    <property type="molecule type" value="Genomic_DNA"/>
</dbReference>
<sequence length="142" mass="15192">MADNGEAIPPPPSPNDLNAKWDACVDLTIRRFVYSTFFGTFGGILLFKSPVTRWASVAFGAGVGIGSAYTQCSLLPGGSSTKPALPNISETTAQVFGDLGLMRTTLLKDIQCVDKIEEQGFISTGDGERKILFEESIRRGTA</sequence>
<dbReference type="Proteomes" id="UP000634136">
    <property type="component" value="Unassembled WGS sequence"/>
</dbReference>
<keyword evidence="4" id="KW-0812">Transmembrane</keyword>
<dbReference type="PANTHER" id="PTHR21304">
    <property type="entry name" value="MICOS COMPLEX SUBUNIT MIC10"/>
    <property type="match status" value="1"/>
</dbReference>
<evidence type="ECO:0000256" key="1">
    <source>
        <dbReference type="ARBA" id="ARBA00002689"/>
    </source>
</evidence>
<comment type="similarity">
    <text evidence="3">Belongs to the MICOS complex subunit Mic10 family.</text>
</comment>
<organism evidence="9 10">
    <name type="scientific">Senna tora</name>
    <dbReference type="NCBI Taxonomy" id="362788"/>
    <lineage>
        <taxon>Eukaryota</taxon>
        <taxon>Viridiplantae</taxon>
        <taxon>Streptophyta</taxon>
        <taxon>Embryophyta</taxon>
        <taxon>Tracheophyta</taxon>
        <taxon>Spermatophyta</taxon>
        <taxon>Magnoliopsida</taxon>
        <taxon>eudicotyledons</taxon>
        <taxon>Gunneridae</taxon>
        <taxon>Pentapetalae</taxon>
        <taxon>rosids</taxon>
        <taxon>fabids</taxon>
        <taxon>Fabales</taxon>
        <taxon>Fabaceae</taxon>
        <taxon>Caesalpinioideae</taxon>
        <taxon>Cassia clade</taxon>
        <taxon>Senna</taxon>
    </lineage>
</organism>
<evidence type="ECO:0000256" key="7">
    <source>
        <dbReference type="ARBA" id="ARBA00023128"/>
    </source>
</evidence>
<keyword evidence="8" id="KW-0472">Membrane</keyword>
<comment type="caution">
    <text evidence="9">The sequence shown here is derived from an EMBL/GenBank/DDBJ whole genome shotgun (WGS) entry which is preliminary data.</text>
</comment>
<evidence type="ECO:0000313" key="10">
    <source>
        <dbReference type="Proteomes" id="UP000634136"/>
    </source>
</evidence>
<name>A0A834X0Y7_9FABA</name>
<accession>A0A834X0Y7</accession>
<evidence type="ECO:0000256" key="8">
    <source>
        <dbReference type="ARBA" id="ARBA00023136"/>
    </source>
</evidence>